<sequence length="206" mass="21388">MLETFGFTLVALLVIVDPFGTAVIFASMTTNNTAAERRRQAIRATVIAAVVLLVFALLGGWLLRALGIGLPAMKVAGGLLLFLLAADMVMGQTFLRATPEEQKAGAEQHDVSVFPLAIPLLAGPGGMTSMVLMREQARGDPMQFAAVMAALVAVLLLTLVCLLAAGQVAKLLGRTGGHVIGRVLGVLLAALAAQIALDGVRQSFAT</sequence>
<evidence type="ECO:0000313" key="9">
    <source>
        <dbReference type="Proteomes" id="UP000245765"/>
    </source>
</evidence>
<feature type="transmembrane region" description="Helical" evidence="7">
    <location>
        <begin position="6"/>
        <end position="29"/>
    </location>
</feature>
<keyword evidence="4 7" id="KW-0812">Transmembrane</keyword>
<accession>A0A317F863</accession>
<feature type="transmembrane region" description="Helical" evidence="7">
    <location>
        <begin position="179"/>
        <end position="197"/>
    </location>
</feature>
<evidence type="ECO:0000256" key="3">
    <source>
        <dbReference type="ARBA" id="ARBA00022475"/>
    </source>
</evidence>
<feature type="transmembrane region" description="Helical" evidence="7">
    <location>
        <begin position="68"/>
        <end position="90"/>
    </location>
</feature>
<gene>
    <name evidence="8" type="ORF">DFH01_26335</name>
</gene>
<dbReference type="PANTHER" id="PTHR33508">
    <property type="entry name" value="UPF0056 MEMBRANE PROTEIN YHCE"/>
    <property type="match status" value="1"/>
</dbReference>
<evidence type="ECO:0000256" key="2">
    <source>
        <dbReference type="ARBA" id="ARBA00009784"/>
    </source>
</evidence>
<dbReference type="Proteomes" id="UP000245765">
    <property type="component" value="Unassembled WGS sequence"/>
</dbReference>
<dbReference type="PANTHER" id="PTHR33508:SF1">
    <property type="entry name" value="UPF0056 MEMBRANE PROTEIN YHCE"/>
    <property type="match status" value="1"/>
</dbReference>
<comment type="similarity">
    <text evidence="2 7">Belongs to the UPF0056 (MarC) family.</text>
</comment>
<evidence type="ECO:0000313" key="8">
    <source>
        <dbReference type="EMBL" id="PWS34149.1"/>
    </source>
</evidence>
<reference evidence="9" key="1">
    <citation type="submission" date="2018-05" db="EMBL/GenBank/DDBJ databases">
        <authorList>
            <person name="Du Z."/>
            <person name="Wang X."/>
        </authorList>
    </citation>
    <scope>NUCLEOTIDE SEQUENCE [LARGE SCALE GENOMIC DNA]</scope>
    <source>
        <strain evidence="9">CQN31</strain>
    </source>
</reference>
<protein>
    <recommendedName>
        <fullName evidence="7">UPF0056 membrane protein</fullName>
    </recommendedName>
</protein>
<dbReference type="GO" id="GO:0005886">
    <property type="term" value="C:plasma membrane"/>
    <property type="evidence" value="ECO:0007669"/>
    <property type="project" value="UniProtKB-SubCell"/>
</dbReference>
<comment type="subcellular location">
    <subcellularLocation>
        <location evidence="1 7">Cell membrane</location>
        <topology evidence="1 7">Multi-pass membrane protein</topology>
    </subcellularLocation>
</comment>
<feature type="transmembrane region" description="Helical" evidence="7">
    <location>
        <begin position="111"/>
        <end position="132"/>
    </location>
</feature>
<dbReference type="InterPro" id="IPR002771">
    <property type="entry name" value="Multi_antbiot-R_MarC"/>
</dbReference>
<keyword evidence="3" id="KW-1003">Cell membrane</keyword>
<feature type="transmembrane region" description="Helical" evidence="7">
    <location>
        <begin position="144"/>
        <end position="167"/>
    </location>
</feature>
<name>A0A317F863_9PROT</name>
<keyword evidence="5 7" id="KW-1133">Transmembrane helix</keyword>
<comment type="caution">
    <text evidence="8">The sequence shown here is derived from an EMBL/GenBank/DDBJ whole genome shotgun (WGS) entry which is preliminary data.</text>
</comment>
<organism evidence="8 9">
    <name type="scientific">Falsiroseomonas bella</name>
    <dbReference type="NCBI Taxonomy" id="2184016"/>
    <lineage>
        <taxon>Bacteria</taxon>
        <taxon>Pseudomonadati</taxon>
        <taxon>Pseudomonadota</taxon>
        <taxon>Alphaproteobacteria</taxon>
        <taxon>Acetobacterales</taxon>
        <taxon>Roseomonadaceae</taxon>
        <taxon>Falsiroseomonas</taxon>
    </lineage>
</organism>
<evidence type="ECO:0000256" key="5">
    <source>
        <dbReference type="ARBA" id="ARBA00022989"/>
    </source>
</evidence>
<dbReference type="NCBIfam" id="TIGR00427">
    <property type="entry name" value="NAAT family transporter"/>
    <property type="match status" value="1"/>
</dbReference>
<dbReference type="EMBL" id="QGNA01000008">
    <property type="protein sequence ID" value="PWS34149.1"/>
    <property type="molecule type" value="Genomic_DNA"/>
</dbReference>
<feature type="transmembrane region" description="Helical" evidence="7">
    <location>
        <begin position="41"/>
        <end position="62"/>
    </location>
</feature>
<dbReference type="RefSeq" id="WP_109873518.1">
    <property type="nucleotide sequence ID" value="NZ_QGNA01000008.1"/>
</dbReference>
<evidence type="ECO:0000256" key="4">
    <source>
        <dbReference type="ARBA" id="ARBA00022692"/>
    </source>
</evidence>
<evidence type="ECO:0000256" key="6">
    <source>
        <dbReference type="ARBA" id="ARBA00023136"/>
    </source>
</evidence>
<evidence type="ECO:0000256" key="1">
    <source>
        <dbReference type="ARBA" id="ARBA00004651"/>
    </source>
</evidence>
<keyword evidence="9" id="KW-1185">Reference proteome</keyword>
<dbReference type="OrthoDB" id="21094at2"/>
<dbReference type="Pfam" id="PF01914">
    <property type="entry name" value="MarC"/>
    <property type="match status" value="1"/>
</dbReference>
<dbReference type="AlphaFoldDB" id="A0A317F863"/>
<keyword evidence="6 7" id="KW-0472">Membrane</keyword>
<proteinExistence type="inferred from homology"/>
<evidence type="ECO:0000256" key="7">
    <source>
        <dbReference type="RuleBase" id="RU362048"/>
    </source>
</evidence>